<name>D2RDJ6_ARCPA</name>
<dbReference type="RefSeq" id="WP_012940526.1">
    <property type="nucleotide sequence ID" value="NC_013741.1"/>
</dbReference>
<evidence type="ECO:0000313" key="1">
    <source>
        <dbReference type="EMBL" id="ADB58190.1"/>
    </source>
</evidence>
<dbReference type="GeneID" id="80457698"/>
<dbReference type="KEGG" id="apo:Arcpr_1132"/>
<dbReference type="PaxDb" id="572546-Arcpr_1132"/>
<dbReference type="EMBL" id="CP001857">
    <property type="protein sequence ID" value="ADB58190.1"/>
    <property type="molecule type" value="Genomic_DNA"/>
</dbReference>
<sequence>MSKYREKRRAKIIFKRLKAGITKPEELTAEELKLLRKYYPFLFR</sequence>
<proteinExistence type="predicted"/>
<dbReference type="Proteomes" id="UP000001901">
    <property type="component" value="Chromosome"/>
</dbReference>
<gene>
    <name evidence="1" type="ordered locus">Arcpr_1132</name>
</gene>
<reference evidence="1 2" key="1">
    <citation type="journal article" date="2010" name="Stand. Genomic Sci.">
        <title>Complete genome sequence of Archaeoglobus profundus type strain (AV18).</title>
        <authorList>
            <person name="von Jan M."/>
            <person name="Lapidus A."/>
            <person name="Del Rio T.G."/>
            <person name="Copeland A."/>
            <person name="Tice H."/>
            <person name="Cheng J.F."/>
            <person name="Lucas S."/>
            <person name="Chen F."/>
            <person name="Nolan M."/>
            <person name="Goodwin L."/>
            <person name="Han C."/>
            <person name="Pitluck S."/>
            <person name="Liolios K."/>
            <person name="Ivanova N."/>
            <person name="Mavromatis K."/>
            <person name="Ovchinnikova G."/>
            <person name="Chertkov O."/>
            <person name="Pati A."/>
            <person name="Chen A."/>
            <person name="Palaniappan K."/>
            <person name="Land M."/>
            <person name="Hauser L."/>
            <person name="Chang Y.J."/>
            <person name="Jeffries C.D."/>
            <person name="Saunders E."/>
            <person name="Brettin T."/>
            <person name="Detter J.C."/>
            <person name="Chain P."/>
            <person name="Eichinger K."/>
            <person name="Huber H."/>
            <person name="Spring S."/>
            <person name="Rohde M."/>
            <person name="Goker M."/>
            <person name="Wirth R."/>
            <person name="Woyke T."/>
            <person name="Bristow J."/>
            <person name="Eisen J.A."/>
            <person name="Markowitz V."/>
            <person name="Hugenholtz P."/>
            <person name="Kyrpides N.C."/>
            <person name="Klenk H.P."/>
        </authorList>
    </citation>
    <scope>NUCLEOTIDE SEQUENCE [LARGE SCALE GENOMIC DNA]</scope>
    <source>
        <strain evidence="2">DSM 5631 / JCM 9629 / NBRC 100127 / Av18</strain>
    </source>
</reference>
<organism evidence="1 2">
    <name type="scientific">Archaeoglobus profundus (strain DSM 5631 / JCM 9629 / NBRC 100127 / Av18)</name>
    <dbReference type="NCBI Taxonomy" id="572546"/>
    <lineage>
        <taxon>Archaea</taxon>
        <taxon>Methanobacteriati</taxon>
        <taxon>Methanobacteriota</taxon>
        <taxon>Archaeoglobi</taxon>
        <taxon>Archaeoglobales</taxon>
        <taxon>Archaeoglobaceae</taxon>
        <taxon>Archaeoglobus</taxon>
    </lineage>
</organism>
<keyword evidence="2" id="KW-1185">Reference proteome</keyword>
<dbReference type="HOGENOM" id="CLU_3210567_0_0_2"/>
<protein>
    <submittedName>
        <fullName evidence="1">Uncharacterized protein</fullName>
    </submittedName>
</protein>
<evidence type="ECO:0000313" key="2">
    <source>
        <dbReference type="Proteomes" id="UP000001901"/>
    </source>
</evidence>
<dbReference type="AlphaFoldDB" id="D2RDJ6"/>
<accession>D2RDJ6</accession>